<gene>
    <name evidence="1" type="ORF">NLJ89_g8563</name>
</gene>
<dbReference type="EMBL" id="JANKHO010001181">
    <property type="protein sequence ID" value="KAJ3503142.1"/>
    <property type="molecule type" value="Genomic_DNA"/>
</dbReference>
<comment type="caution">
    <text evidence="1">The sequence shown here is derived from an EMBL/GenBank/DDBJ whole genome shotgun (WGS) entry which is preliminary data.</text>
</comment>
<dbReference type="AlphaFoldDB" id="A0A9W8JUM9"/>
<proteinExistence type="predicted"/>
<organism evidence="1 2">
    <name type="scientific">Agrocybe chaxingu</name>
    <dbReference type="NCBI Taxonomy" id="84603"/>
    <lineage>
        <taxon>Eukaryota</taxon>
        <taxon>Fungi</taxon>
        <taxon>Dikarya</taxon>
        <taxon>Basidiomycota</taxon>
        <taxon>Agaricomycotina</taxon>
        <taxon>Agaricomycetes</taxon>
        <taxon>Agaricomycetidae</taxon>
        <taxon>Agaricales</taxon>
        <taxon>Agaricineae</taxon>
        <taxon>Strophariaceae</taxon>
        <taxon>Agrocybe</taxon>
    </lineage>
</organism>
<evidence type="ECO:0000313" key="1">
    <source>
        <dbReference type="EMBL" id="KAJ3503142.1"/>
    </source>
</evidence>
<sequence length="298" mass="33393">MPFPAAFPQELLDRFVDCLSVELRRFKRTNTAHEVNKRALLNCSQASSALYYRATRGLFSRLFIKTPSQEAPRRFSALVKILTPSLATSYTGVRLGVAHHIVEFYILLYGRSCLGAGVHDTCLAKEDAVKALNYDTLVSILSKLHTAEYGITKFSLTWGTPCCQISWANLSPQFQQSFRDLILSPYINYLELLGEFSNIPGSTFSGSKMRHLQINSLNLESDNQAEPAVIPPVELPNLESFCTNYSFDIDLSPTTSPLTELKKMKAINIAPDHLSRTERILRLATNSLQDVTVQFHGK</sequence>
<accession>A0A9W8JUM9</accession>
<evidence type="ECO:0000313" key="2">
    <source>
        <dbReference type="Proteomes" id="UP001148786"/>
    </source>
</evidence>
<reference evidence="1" key="1">
    <citation type="submission" date="2022-07" db="EMBL/GenBank/DDBJ databases">
        <title>Genome Sequence of Agrocybe chaxingu.</title>
        <authorList>
            <person name="Buettner E."/>
        </authorList>
    </citation>
    <scope>NUCLEOTIDE SEQUENCE</scope>
    <source>
        <strain evidence="1">MP-N11</strain>
    </source>
</reference>
<protein>
    <submittedName>
        <fullName evidence="1">Uncharacterized protein</fullName>
    </submittedName>
</protein>
<name>A0A9W8JUM9_9AGAR</name>
<dbReference type="Proteomes" id="UP001148786">
    <property type="component" value="Unassembled WGS sequence"/>
</dbReference>
<keyword evidence="2" id="KW-1185">Reference proteome</keyword>